<dbReference type="AlphaFoldDB" id="A0A6C2YIZ6"/>
<proteinExistence type="predicted"/>
<sequence>MTGHARFRWAKSVLWAGILATLLAMTGRAQPPQSPPTSATSNTPTERSEPLSIPAVQERRLGPVDVRLEISRTRLTLSEFAEVQIIVEGPSPVTIQPEPLPLRARSIPFWSLTPLAPDRREPLPNERERIIRRLRLEPFEVGDLLLEWTPLRIRSGRLGQEAIADFRRLVIPVSSALAEPNIDLLRPMIAPPPLPPMPEVVTPRWPQSLLMAVLLVGVLVMAWPRLRRRWRESRERPLPWAVRLHRNALAIDPQWNQSECWNQVAALHQAWWRAMAGDAAASWGLPERLAWLEDRADWPAEQRDHWRQLEAEWEHLRYQPETPHRQQVAETWWMAWIGELARLAQIGGLGETGGNAKN</sequence>
<dbReference type="KEGG" id="tim:GMBLW1_25830"/>
<keyword evidence="3" id="KW-1185">Reference proteome</keyword>
<name>A0A6C2YIZ6_9BACT</name>
<dbReference type="EMBL" id="LR593887">
    <property type="protein sequence ID" value="VTR98224.1"/>
    <property type="molecule type" value="Genomic_DNA"/>
</dbReference>
<accession>A0A6C2YIZ6</accession>
<protein>
    <submittedName>
        <fullName evidence="2">Uncharacterized protein</fullName>
    </submittedName>
</protein>
<evidence type="ECO:0000256" key="1">
    <source>
        <dbReference type="SAM" id="MobiDB-lite"/>
    </source>
</evidence>
<dbReference type="Proteomes" id="UP000464378">
    <property type="component" value="Chromosome"/>
</dbReference>
<organism evidence="2">
    <name type="scientific">Tuwongella immobilis</name>
    <dbReference type="NCBI Taxonomy" id="692036"/>
    <lineage>
        <taxon>Bacteria</taxon>
        <taxon>Pseudomonadati</taxon>
        <taxon>Planctomycetota</taxon>
        <taxon>Planctomycetia</taxon>
        <taxon>Gemmatales</taxon>
        <taxon>Gemmataceae</taxon>
        <taxon>Tuwongella</taxon>
    </lineage>
</organism>
<feature type="compositionally biased region" description="Low complexity" evidence="1">
    <location>
        <begin position="36"/>
        <end position="45"/>
    </location>
</feature>
<dbReference type="EMBL" id="LR586016">
    <property type="protein sequence ID" value="VIP01377.1"/>
    <property type="molecule type" value="Genomic_DNA"/>
</dbReference>
<evidence type="ECO:0000313" key="2">
    <source>
        <dbReference type="EMBL" id="VIP01377.1"/>
    </source>
</evidence>
<feature type="region of interest" description="Disordered" evidence="1">
    <location>
        <begin position="28"/>
        <end position="53"/>
    </location>
</feature>
<reference evidence="2" key="1">
    <citation type="submission" date="2019-04" db="EMBL/GenBank/DDBJ databases">
        <authorList>
            <consortium name="Science for Life Laboratories"/>
        </authorList>
    </citation>
    <scope>NUCLEOTIDE SEQUENCE</scope>
    <source>
        <strain evidence="2">MBLW1</strain>
    </source>
</reference>
<dbReference type="RefSeq" id="WP_162656589.1">
    <property type="nucleotide sequence ID" value="NZ_LR593887.1"/>
</dbReference>
<evidence type="ECO:0000313" key="3">
    <source>
        <dbReference type="Proteomes" id="UP000464378"/>
    </source>
</evidence>
<dbReference type="InParanoid" id="A0A6C2YIZ6"/>
<gene>
    <name evidence="2" type="ORF">GMBLW1_25830</name>
</gene>